<dbReference type="Proteomes" id="UP001064489">
    <property type="component" value="Chromosome 4"/>
</dbReference>
<dbReference type="AlphaFoldDB" id="A0AAD5NW38"/>
<gene>
    <name evidence="1" type="ORF">LWI28_024605</name>
</gene>
<organism evidence="1 2">
    <name type="scientific">Acer negundo</name>
    <name type="common">Box elder</name>
    <dbReference type="NCBI Taxonomy" id="4023"/>
    <lineage>
        <taxon>Eukaryota</taxon>
        <taxon>Viridiplantae</taxon>
        <taxon>Streptophyta</taxon>
        <taxon>Embryophyta</taxon>
        <taxon>Tracheophyta</taxon>
        <taxon>Spermatophyta</taxon>
        <taxon>Magnoliopsida</taxon>
        <taxon>eudicotyledons</taxon>
        <taxon>Gunneridae</taxon>
        <taxon>Pentapetalae</taxon>
        <taxon>rosids</taxon>
        <taxon>malvids</taxon>
        <taxon>Sapindales</taxon>
        <taxon>Sapindaceae</taxon>
        <taxon>Hippocastanoideae</taxon>
        <taxon>Acereae</taxon>
        <taxon>Acer</taxon>
    </lineage>
</organism>
<protein>
    <submittedName>
        <fullName evidence="1">Uncharacterized protein</fullName>
    </submittedName>
</protein>
<keyword evidence="2" id="KW-1185">Reference proteome</keyword>
<comment type="caution">
    <text evidence="1">The sequence shown here is derived from an EMBL/GenBank/DDBJ whole genome shotgun (WGS) entry which is preliminary data.</text>
</comment>
<sequence>MQSLALNIQSCTKDLGSWNEVNIKELRAEISRKHEELKLATSMIQTGSFHSRASARRSRNVIKYLFDSKGLWKKEDGDVSEIITQYFKDMFCYSVLFSTDMKRVFDCIQLLVSLERAAFLRKKRSSSPTPTAHPDLYVTVDATEEAIRSNSFEFSCLCSSEEEDDEEDGGQQS</sequence>
<accession>A0AAD5NW38</accession>
<reference evidence="1" key="1">
    <citation type="journal article" date="2022" name="Plant J.">
        <title>Strategies of tolerance reflected in two North American maple genomes.</title>
        <authorList>
            <person name="McEvoy S.L."/>
            <person name="Sezen U.U."/>
            <person name="Trouern-Trend A."/>
            <person name="McMahon S.M."/>
            <person name="Schaberg P.G."/>
            <person name="Yang J."/>
            <person name="Wegrzyn J.L."/>
            <person name="Swenson N.G."/>
        </authorList>
    </citation>
    <scope>NUCLEOTIDE SEQUENCE</scope>
    <source>
        <strain evidence="1">91603</strain>
    </source>
</reference>
<evidence type="ECO:0000313" key="2">
    <source>
        <dbReference type="Proteomes" id="UP001064489"/>
    </source>
</evidence>
<name>A0AAD5NW38_ACENE</name>
<evidence type="ECO:0000313" key="1">
    <source>
        <dbReference type="EMBL" id="KAI9182362.1"/>
    </source>
</evidence>
<dbReference type="EMBL" id="JAJSOW010000101">
    <property type="protein sequence ID" value="KAI9182362.1"/>
    <property type="molecule type" value="Genomic_DNA"/>
</dbReference>
<reference evidence="1" key="2">
    <citation type="submission" date="2023-02" db="EMBL/GenBank/DDBJ databases">
        <authorList>
            <person name="Swenson N.G."/>
            <person name="Wegrzyn J.L."/>
            <person name="Mcevoy S.L."/>
        </authorList>
    </citation>
    <scope>NUCLEOTIDE SEQUENCE</scope>
    <source>
        <strain evidence="1">91603</strain>
        <tissue evidence="1">Leaf</tissue>
    </source>
</reference>
<proteinExistence type="predicted"/>